<keyword evidence="4" id="KW-1185">Reference proteome</keyword>
<proteinExistence type="predicted"/>
<name>A0A815JXP2_9BILA</name>
<evidence type="ECO:0000313" key="2">
    <source>
        <dbReference type="EMBL" id="CAF1385321.1"/>
    </source>
</evidence>
<dbReference type="Proteomes" id="UP000681722">
    <property type="component" value="Unassembled WGS sequence"/>
</dbReference>
<dbReference type="AlphaFoldDB" id="A0A815JXP2"/>
<comment type="caution">
    <text evidence="2">The sequence shown here is derived from an EMBL/GenBank/DDBJ whole genome shotgun (WGS) entry which is preliminary data.</text>
</comment>
<dbReference type="SUPFAM" id="SSF81383">
    <property type="entry name" value="F-box domain"/>
    <property type="match status" value="1"/>
</dbReference>
<reference evidence="2" key="1">
    <citation type="submission" date="2021-02" db="EMBL/GenBank/DDBJ databases">
        <authorList>
            <person name="Nowell W R."/>
        </authorList>
    </citation>
    <scope>NUCLEOTIDE SEQUENCE</scope>
</reference>
<dbReference type="EMBL" id="CAJNOQ010016665">
    <property type="protein sequence ID" value="CAF1385321.1"/>
    <property type="molecule type" value="Genomic_DNA"/>
</dbReference>
<evidence type="ECO:0000313" key="4">
    <source>
        <dbReference type="Proteomes" id="UP000663829"/>
    </source>
</evidence>
<evidence type="ECO:0000313" key="3">
    <source>
        <dbReference type="EMBL" id="CAF4280425.1"/>
    </source>
</evidence>
<dbReference type="Proteomes" id="UP000663829">
    <property type="component" value="Unassembled WGS sequence"/>
</dbReference>
<dbReference type="Gene3D" id="1.20.1280.50">
    <property type="match status" value="1"/>
</dbReference>
<feature type="domain" description="F-box" evidence="1">
    <location>
        <begin position="8"/>
        <end position="49"/>
    </location>
</feature>
<accession>A0A815JXP2</accession>
<dbReference type="InterPro" id="IPR001810">
    <property type="entry name" value="F-box_dom"/>
</dbReference>
<sequence>MEADINHRIPTEILEKILGDIFHSRPRPSFSSLLNVALTCKKWNLLIDNYRRRSTFDPINLRSHLLSSTILKSRWNSLTFSFVDGPDLTWRKIMPDDSSNILQIPVATGKDDYFQLGMGWNGVIT</sequence>
<dbReference type="Pfam" id="PF12937">
    <property type="entry name" value="F-box-like"/>
    <property type="match status" value="1"/>
</dbReference>
<dbReference type="CDD" id="cd09917">
    <property type="entry name" value="F-box_SF"/>
    <property type="match status" value="1"/>
</dbReference>
<protein>
    <recommendedName>
        <fullName evidence="1">F-box domain-containing protein</fullName>
    </recommendedName>
</protein>
<organism evidence="2 4">
    <name type="scientific">Didymodactylos carnosus</name>
    <dbReference type="NCBI Taxonomy" id="1234261"/>
    <lineage>
        <taxon>Eukaryota</taxon>
        <taxon>Metazoa</taxon>
        <taxon>Spiralia</taxon>
        <taxon>Gnathifera</taxon>
        <taxon>Rotifera</taxon>
        <taxon>Eurotatoria</taxon>
        <taxon>Bdelloidea</taxon>
        <taxon>Philodinida</taxon>
        <taxon>Philodinidae</taxon>
        <taxon>Didymodactylos</taxon>
    </lineage>
</organism>
<evidence type="ECO:0000259" key="1">
    <source>
        <dbReference type="Pfam" id="PF12937"/>
    </source>
</evidence>
<dbReference type="EMBL" id="CAJOBC010082068">
    <property type="protein sequence ID" value="CAF4280425.1"/>
    <property type="molecule type" value="Genomic_DNA"/>
</dbReference>
<dbReference type="InterPro" id="IPR036047">
    <property type="entry name" value="F-box-like_dom_sf"/>
</dbReference>
<gene>
    <name evidence="2" type="ORF">GPM918_LOCUS32530</name>
    <name evidence="3" type="ORF">SRO942_LOCUS33200</name>
</gene>
<feature type="non-terminal residue" evidence="2">
    <location>
        <position position="1"/>
    </location>
</feature>